<evidence type="ECO:0000313" key="9">
    <source>
        <dbReference type="EMBL" id="GMA96684.1"/>
    </source>
</evidence>
<comment type="caution">
    <text evidence="6">Lacks conserved residue(s) required for the propagation of feature annotation.</text>
</comment>
<keyword evidence="10" id="KW-1185">Reference proteome</keyword>
<feature type="binding site" evidence="6">
    <location>
        <position position="101"/>
    </location>
    <ligand>
        <name>NAD(+)</name>
        <dbReference type="ChEBI" id="CHEBI:57540"/>
    </ligand>
</feature>
<reference evidence="10" key="1">
    <citation type="journal article" date="2019" name="Int. J. Syst. Evol. Microbiol.">
        <title>The Global Catalogue of Microorganisms (GCM) 10K type strain sequencing project: providing services to taxonomists for standard genome sequencing and annotation.</title>
        <authorList>
            <consortium name="The Broad Institute Genomics Platform"/>
            <consortium name="The Broad Institute Genome Sequencing Center for Infectious Disease"/>
            <person name="Wu L."/>
            <person name="Ma J."/>
        </authorList>
    </citation>
    <scope>NUCLEOTIDE SEQUENCE [LARGE SCALE GENOMIC DNA]</scope>
    <source>
        <strain evidence="10">NBRC 108894</strain>
    </source>
</reference>
<dbReference type="EMBL" id="BSVB01000001">
    <property type="protein sequence ID" value="GMA96684.1"/>
    <property type="molecule type" value="Genomic_DNA"/>
</dbReference>
<protein>
    <recommendedName>
        <fullName evidence="8">DarT domain-containing protein</fullName>
    </recommendedName>
</protein>
<comment type="caution">
    <text evidence="9">The sequence shown here is derived from an EMBL/GenBank/DDBJ whole genome shotgun (WGS) entry which is preliminary data.</text>
</comment>
<evidence type="ECO:0000256" key="2">
    <source>
        <dbReference type="ARBA" id="ARBA00022676"/>
    </source>
</evidence>
<gene>
    <name evidence="9" type="ORF">GCM10025881_35080</name>
</gene>
<evidence type="ECO:0000256" key="7">
    <source>
        <dbReference type="SAM" id="MobiDB-lite"/>
    </source>
</evidence>
<organism evidence="9 10">
    <name type="scientific">Pseudolysinimonas kribbensis</name>
    <dbReference type="NCBI Taxonomy" id="433641"/>
    <lineage>
        <taxon>Bacteria</taxon>
        <taxon>Bacillati</taxon>
        <taxon>Actinomycetota</taxon>
        <taxon>Actinomycetes</taxon>
        <taxon>Micrococcales</taxon>
        <taxon>Microbacteriaceae</taxon>
        <taxon>Pseudolysinimonas</taxon>
    </lineage>
</organism>
<keyword evidence="3 6" id="KW-0808">Transferase</keyword>
<evidence type="ECO:0000256" key="5">
    <source>
        <dbReference type="ARBA" id="ARBA00023125"/>
    </source>
</evidence>
<dbReference type="RefSeq" id="WP_284255211.1">
    <property type="nucleotide sequence ID" value="NZ_BAAAQO010000004.1"/>
</dbReference>
<evidence type="ECO:0000256" key="1">
    <source>
        <dbReference type="ARBA" id="ARBA00022649"/>
    </source>
</evidence>
<sequence>MAECIHGFDEGLCDICYPRSAPASAPRTAATRAPRATRAPAASRTAGAPRVATAPPVLLSAQRIYHVTHIRNLEMIAIDGALRVDAEPEVDVSSALAREMRESAPLAGGGVVADRVPFYLSPDAERWRELRDGAAGAHWSDAARATRPTDFVVLVADARAAGDDVVLADGDAAAPATRFAFGMEAGTQQLRRMRALDAGYATGELLAPNPFPFSGVALIGVPHEPMRDRVRDILREVGGHVPKVAVYPPWFQRD</sequence>
<evidence type="ECO:0000259" key="8">
    <source>
        <dbReference type="PROSITE" id="PS52018"/>
    </source>
</evidence>
<evidence type="ECO:0000256" key="3">
    <source>
        <dbReference type="ARBA" id="ARBA00022679"/>
    </source>
</evidence>
<evidence type="ECO:0000313" key="10">
    <source>
        <dbReference type="Proteomes" id="UP001157034"/>
    </source>
</evidence>
<feature type="domain" description="DarT" evidence="8">
    <location>
        <begin position="62"/>
        <end position="252"/>
    </location>
</feature>
<comment type="catalytic activity">
    <reaction evidence="6">
        <text>a thymidine in DNA + NAD(+) = an N-(ADP-alpha-D-ribosyl)-thymidine in DNA + nicotinamide + H(+)</text>
        <dbReference type="Rhea" id="RHEA:71651"/>
        <dbReference type="Rhea" id="RHEA-COMP:13556"/>
        <dbReference type="Rhea" id="RHEA-COMP:18051"/>
        <dbReference type="ChEBI" id="CHEBI:15378"/>
        <dbReference type="ChEBI" id="CHEBI:17154"/>
        <dbReference type="ChEBI" id="CHEBI:57540"/>
        <dbReference type="ChEBI" id="CHEBI:137386"/>
        <dbReference type="ChEBI" id="CHEBI:191199"/>
    </reaction>
</comment>
<dbReference type="Proteomes" id="UP001157034">
    <property type="component" value="Unassembled WGS sequence"/>
</dbReference>
<keyword evidence="2 6" id="KW-0328">Glycosyltransferase</keyword>
<dbReference type="PROSITE" id="PS52018">
    <property type="entry name" value="DART"/>
    <property type="match status" value="1"/>
</dbReference>
<evidence type="ECO:0000256" key="6">
    <source>
        <dbReference type="PROSITE-ProRule" id="PRU01362"/>
    </source>
</evidence>
<dbReference type="InterPro" id="IPR029494">
    <property type="entry name" value="DarT"/>
</dbReference>
<comment type="similarity">
    <text evidence="6">Belongs to the DarT ADP-ribosyltransferase family.</text>
</comment>
<evidence type="ECO:0000256" key="4">
    <source>
        <dbReference type="ARBA" id="ARBA00022695"/>
    </source>
</evidence>
<feature type="binding site" evidence="6">
    <location>
        <begin position="66"/>
        <end position="68"/>
    </location>
    <ligand>
        <name>NAD(+)</name>
        <dbReference type="ChEBI" id="CHEBI:57540"/>
    </ligand>
</feature>
<keyword evidence="1 6" id="KW-1277">Toxin-antitoxin system</keyword>
<proteinExistence type="inferred from homology"/>
<feature type="active site" evidence="6">
    <location>
        <position position="204"/>
    </location>
</feature>
<dbReference type="Pfam" id="PF14487">
    <property type="entry name" value="DarT"/>
    <property type="match status" value="1"/>
</dbReference>
<name>A0ABQ6KBP6_9MICO</name>
<feature type="region of interest" description="Disordered" evidence="7">
    <location>
        <begin position="24"/>
        <end position="48"/>
    </location>
</feature>
<keyword evidence="4 6" id="KW-0548">Nucleotidyltransferase</keyword>
<feature type="active site" description="Proton acceptor" evidence="6">
    <location>
        <position position="101"/>
    </location>
</feature>
<keyword evidence="5 6" id="KW-0238">DNA-binding</keyword>
<accession>A0ABQ6KBP6</accession>